<dbReference type="InterPro" id="IPR034652">
    <property type="entry name" value="SRP68-RBD"/>
</dbReference>
<dbReference type="Gene3D" id="1.10.3450.40">
    <property type="entry name" value="Signal recognition particle, SRP68 subunit, RNA-binding domain"/>
    <property type="match status" value="1"/>
</dbReference>
<dbReference type="PIRSF" id="PIRSF038995">
    <property type="entry name" value="SRP68"/>
    <property type="match status" value="1"/>
</dbReference>
<keyword evidence="7 12" id="KW-0694">RNA-binding</keyword>
<dbReference type="Proteomes" id="UP000007110">
    <property type="component" value="Unassembled WGS sequence"/>
</dbReference>
<dbReference type="GO" id="GO:0030942">
    <property type="term" value="F:endoplasmic reticulum signal peptide binding"/>
    <property type="evidence" value="ECO:0007669"/>
    <property type="project" value="InterPro"/>
</dbReference>
<keyword evidence="15" id="KW-1185">Reference proteome</keyword>
<keyword evidence="6" id="KW-0256">Endoplasmic reticulum</keyword>
<dbReference type="GO" id="GO:0005829">
    <property type="term" value="C:cytosol"/>
    <property type="evidence" value="ECO:0007669"/>
    <property type="project" value="UniProtKB-ARBA"/>
</dbReference>
<accession>A0A7M7GKA6</accession>
<dbReference type="CDD" id="cd15481">
    <property type="entry name" value="SRP68-RBD"/>
    <property type="match status" value="1"/>
</dbReference>
<evidence type="ECO:0000256" key="6">
    <source>
        <dbReference type="ARBA" id="ARBA00022824"/>
    </source>
</evidence>
<keyword evidence="10 12" id="KW-0687">Ribonucleoprotein</keyword>
<feature type="region of interest" description="Disordered" evidence="13">
    <location>
        <begin position="514"/>
        <end position="536"/>
    </location>
</feature>
<dbReference type="InterPro" id="IPR026258">
    <property type="entry name" value="SRP68"/>
</dbReference>
<dbReference type="GO" id="GO:0005786">
    <property type="term" value="C:signal recognition particle, endoplasmic reticulum targeting"/>
    <property type="evidence" value="ECO:0000318"/>
    <property type="project" value="GO_Central"/>
</dbReference>
<comment type="function">
    <text evidence="12">Component of the signal recognition particle (SRP) complex, a ribonucleoprotein complex that mediates the cotranslational targeting of secretory and membrane proteins to the endoplasmic reticulum (ER). The SRP complex interacts with the signal sequence in nascent secretory and membrane proteins and directs them to the membrane of the ER.</text>
</comment>
<dbReference type="CTD" id="6730"/>
<evidence type="ECO:0000256" key="3">
    <source>
        <dbReference type="ARBA" id="ARBA00004604"/>
    </source>
</evidence>
<evidence type="ECO:0000256" key="2">
    <source>
        <dbReference type="ARBA" id="ARBA00004496"/>
    </source>
</evidence>
<dbReference type="KEGG" id="spu:582434"/>
<reference evidence="14" key="2">
    <citation type="submission" date="2021-01" db="UniProtKB">
        <authorList>
            <consortium name="EnsemblMetazoa"/>
        </authorList>
    </citation>
    <scope>IDENTIFICATION</scope>
</reference>
<dbReference type="InParanoid" id="A0A7M7GKA6"/>
<evidence type="ECO:0000313" key="14">
    <source>
        <dbReference type="EnsemblMetazoa" id="XP_003725432"/>
    </source>
</evidence>
<dbReference type="SUPFAM" id="SSF48452">
    <property type="entry name" value="TPR-like"/>
    <property type="match status" value="1"/>
</dbReference>
<reference evidence="15" key="1">
    <citation type="submission" date="2015-02" db="EMBL/GenBank/DDBJ databases">
        <title>Genome sequencing for Strongylocentrotus purpuratus.</title>
        <authorList>
            <person name="Murali S."/>
            <person name="Liu Y."/>
            <person name="Vee V."/>
            <person name="English A."/>
            <person name="Wang M."/>
            <person name="Skinner E."/>
            <person name="Han Y."/>
            <person name="Muzny D.M."/>
            <person name="Worley K.C."/>
            <person name="Gibbs R.A."/>
        </authorList>
    </citation>
    <scope>NUCLEOTIDE SEQUENCE</scope>
</reference>
<dbReference type="GO" id="GO:0005783">
    <property type="term" value="C:endoplasmic reticulum"/>
    <property type="evidence" value="ECO:0007669"/>
    <property type="project" value="UniProtKB-SubCell"/>
</dbReference>
<evidence type="ECO:0000256" key="7">
    <source>
        <dbReference type="ARBA" id="ARBA00022884"/>
    </source>
</evidence>
<keyword evidence="9" id="KW-0539">Nucleus</keyword>
<dbReference type="GO" id="GO:0006614">
    <property type="term" value="P:SRP-dependent cotranslational protein targeting to membrane"/>
    <property type="evidence" value="ECO:0000318"/>
    <property type="project" value="GO_Central"/>
</dbReference>
<evidence type="ECO:0000256" key="5">
    <source>
        <dbReference type="ARBA" id="ARBA00022490"/>
    </source>
</evidence>
<evidence type="ECO:0000256" key="10">
    <source>
        <dbReference type="ARBA" id="ARBA00023274"/>
    </source>
</evidence>
<comment type="subcellular location">
    <subcellularLocation>
        <location evidence="2 12">Cytoplasm</location>
    </subcellularLocation>
    <subcellularLocation>
        <location evidence="1">Endoplasmic reticulum</location>
    </subcellularLocation>
    <subcellularLocation>
        <location evidence="3">Nucleus</location>
        <location evidence="3">Nucleolus</location>
    </subcellularLocation>
</comment>
<dbReference type="OrthoDB" id="10255118at2759"/>
<dbReference type="PANTHER" id="PTHR12860">
    <property type="entry name" value="SIGNAL RECOGNITION PARTICLE 68 KDA PROTEIN"/>
    <property type="match status" value="1"/>
</dbReference>
<dbReference type="OMA" id="DERFIHI"/>
<evidence type="ECO:0000256" key="12">
    <source>
        <dbReference type="PIRNR" id="PIRNR038995"/>
    </source>
</evidence>
<dbReference type="InterPro" id="IPR038253">
    <property type="entry name" value="SRP68_N_sf"/>
</dbReference>
<evidence type="ECO:0000313" key="15">
    <source>
        <dbReference type="Proteomes" id="UP000007110"/>
    </source>
</evidence>
<proteinExistence type="inferred from homology"/>
<dbReference type="RefSeq" id="XP_003725432.3">
    <property type="nucleotide sequence ID" value="XM_003725384.3"/>
</dbReference>
<dbReference type="FunFam" id="1.10.3450.40:FF:000001">
    <property type="entry name" value="Signal recognition particle subunit SRP68"/>
    <property type="match status" value="1"/>
</dbReference>
<dbReference type="AlphaFoldDB" id="A0A7M7GKA6"/>
<name>A0A7M7GKA6_STRPU</name>
<evidence type="ECO:0000256" key="13">
    <source>
        <dbReference type="SAM" id="MobiDB-lite"/>
    </source>
</evidence>
<evidence type="ECO:0000256" key="9">
    <source>
        <dbReference type="ARBA" id="ARBA00023242"/>
    </source>
</evidence>
<dbReference type="GeneID" id="582434"/>
<organism evidence="14 15">
    <name type="scientific">Strongylocentrotus purpuratus</name>
    <name type="common">Purple sea urchin</name>
    <dbReference type="NCBI Taxonomy" id="7668"/>
    <lineage>
        <taxon>Eukaryota</taxon>
        <taxon>Metazoa</taxon>
        <taxon>Echinodermata</taxon>
        <taxon>Eleutherozoa</taxon>
        <taxon>Echinozoa</taxon>
        <taxon>Echinoidea</taxon>
        <taxon>Euechinoidea</taxon>
        <taxon>Echinacea</taxon>
        <taxon>Camarodonta</taxon>
        <taxon>Echinidea</taxon>
        <taxon>Strongylocentrotidae</taxon>
        <taxon>Strongylocentrotus</taxon>
    </lineage>
</organism>
<evidence type="ECO:0000256" key="4">
    <source>
        <dbReference type="ARBA" id="ARBA00009352"/>
    </source>
</evidence>
<dbReference type="GO" id="GO:0008312">
    <property type="term" value="F:7S RNA binding"/>
    <property type="evidence" value="ECO:0007669"/>
    <property type="project" value="InterPro"/>
</dbReference>
<feature type="compositionally biased region" description="Basic and acidic residues" evidence="13">
    <location>
        <begin position="524"/>
        <end position="536"/>
    </location>
</feature>
<protein>
    <recommendedName>
        <fullName evidence="11 12">Signal recognition particle subunit SRP68</fullName>
        <shortName evidence="12">SRP68</shortName>
    </recommendedName>
</protein>
<dbReference type="Pfam" id="PF16969">
    <property type="entry name" value="SRP68"/>
    <property type="match status" value="1"/>
</dbReference>
<dbReference type="GO" id="GO:0005047">
    <property type="term" value="F:signal recognition particle binding"/>
    <property type="evidence" value="ECO:0000318"/>
    <property type="project" value="GO_Central"/>
</dbReference>
<evidence type="ECO:0000256" key="8">
    <source>
        <dbReference type="ARBA" id="ARBA00023135"/>
    </source>
</evidence>
<sequence length="602" mass="68169">MAGEGESVTDVAQSGQGLTFTLEVLSIIKESQLQHGLRHGDYQRYRSYCTRRLRRVRKSLKFSYGNRNKFVKRQIKEEIVKDVRFLYLPLVCAERSWAYAMQLKTEGNTEPRKRFHVMSRLRKAVKFAAELEALSQSDKCDARSKLEAKAYFGYMKGMVLFEEEKWENCIETLSEAKTIYEKLASALNEEQSAIYLQRVEEISPSIRYCAYNIGDESAINDLVKMRLKSGGQMSTNIDSLLAQTREKQAATLSEVTWRGRTVPVRNEQVRAFLLTCQENEQQVSSEITDSESKVSVYESLLMQCKDSLQIIREELKADPNAKAKGQRQDGPVSTTQYLHTYLTYIRLTRTIERNILLAETLKANLQTREDGGEQESANQKRTKPQDLIRLCDIILQNLSEIPQLPGLEGDVELQQEVEAKTLKFKAYRCFYLAQSYSQAKKWTEAAALFERAMSRAESSRKEWKAIKSISVKAELTELDELIQQINGVKYSAHAASILDSSEVNESMAKLNITASSSSDTSRPVSERLGDYRPASEVDPTKPNLVAFPPAFKPVPCKPLFFDIALNHLEFPSLEDKLETNKAANAKGGIGGFLSGWWGGGKK</sequence>
<feature type="compositionally biased region" description="Polar residues" evidence="13">
    <location>
        <begin position="514"/>
        <end position="523"/>
    </location>
</feature>
<comment type="similarity">
    <text evidence="4 12">Belongs to the SRP68 family.</text>
</comment>
<dbReference type="PANTHER" id="PTHR12860:SF0">
    <property type="entry name" value="SIGNAL RECOGNITION PARTICLE SUBUNIT SRP68"/>
    <property type="match status" value="1"/>
</dbReference>
<dbReference type="EnsemblMetazoa" id="XM_003725384">
    <property type="protein sequence ID" value="XP_003725432"/>
    <property type="gene ID" value="LOC582434"/>
</dbReference>
<evidence type="ECO:0000256" key="1">
    <source>
        <dbReference type="ARBA" id="ARBA00004240"/>
    </source>
</evidence>
<evidence type="ECO:0000256" key="11">
    <source>
        <dbReference type="ARBA" id="ARBA00029498"/>
    </source>
</evidence>
<dbReference type="InterPro" id="IPR011990">
    <property type="entry name" value="TPR-like_helical_dom_sf"/>
</dbReference>
<keyword evidence="8 12" id="KW-0733">Signal recognition particle</keyword>
<keyword evidence="5 12" id="KW-0963">Cytoplasm</keyword>
<dbReference type="GO" id="GO:0005730">
    <property type="term" value="C:nucleolus"/>
    <property type="evidence" value="ECO:0007669"/>
    <property type="project" value="UniProtKB-SubCell"/>
</dbReference>